<sequence length="305" mass="34870">MIMVEGEVSGKKYREPFSKGVLARSLTRAEMDPNKAYTFSSQIEAQLKKDGVKLIKLDDLVNIVRQRLKKEDSEIAVQYGLWKRIRKCQDPLVILIGGSSGVGTSSIAFEVANRLGIRNMISTDMIREVMRKIASKDLLPTIYESSYTAYRSLRIPPPPELDEVLIGFRDHVDTVSVGVEAVIERSITEGISIVIEGVHIVPGFIREDLVSRDNVHMFILTLEDEEVHKGRFYSRCRQQWARRPLERYMNYFGAIRRTHKYFESQANKYHVPVIENIDITTTIESIIEDITKTYGSEDHVTETEG</sequence>
<comment type="function">
    <text evidence="5">Catalyzes the phosphorylation of 2-phosphoglycerate to 2,3-diphosphoglycerate. Involved in the biosynthesis of cyclic 2,3-bisphosphoglycerate, a thermoprotectant.</text>
</comment>
<accession>A0A2H4VQ07</accession>
<keyword evidence="1 5" id="KW-0808">Transferase</keyword>
<dbReference type="GeneID" id="35122517"/>
<protein>
    <recommendedName>
        <fullName evidence="5">2-phosphoglycerate kinase</fullName>
        <shortName evidence="5">2PGK</shortName>
        <ecNumber evidence="5">2.7.2.16</ecNumber>
    </recommendedName>
</protein>
<evidence type="ECO:0000313" key="13">
    <source>
        <dbReference type="Proteomes" id="UP000586031"/>
    </source>
</evidence>
<evidence type="ECO:0000313" key="12">
    <source>
        <dbReference type="Proteomes" id="UP000232806"/>
    </source>
</evidence>
<dbReference type="Gene3D" id="3.40.50.300">
    <property type="entry name" value="P-loop containing nucleotide triphosphate hydrolases"/>
    <property type="match status" value="1"/>
</dbReference>
<evidence type="ECO:0000259" key="6">
    <source>
        <dbReference type="PROSITE" id="PS51161"/>
    </source>
</evidence>
<keyword evidence="2 5" id="KW-0547">Nucleotide-binding</keyword>
<dbReference type="GO" id="GO:0016774">
    <property type="term" value="F:phosphotransferase activity, carboxyl group as acceptor"/>
    <property type="evidence" value="ECO:0007669"/>
    <property type="project" value="UniProtKB-UniRule"/>
</dbReference>
<dbReference type="OrthoDB" id="358692at2157"/>
<dbReference type="UniPathway" id="UPA00551">
    <property type="reaction ID" value="UER00609"/>
</dbReference>
<dbReference type="InterPro" id="IPR027417">
    <property type="entry name" value="P-loop_NTPase"/>
</dbReference>
<evidence type="ECO:0000256" key="2">
    <source>
        <dbReference type="ARBA" id="ARBA00022741"/>
    </source>
</evidence>
<dbReference type="PROSITE" id="PS51161">
    <property type="entry name" value="ATP_CONE"/>
    <property type="match status" value="1"/>
</dbReference>
<name>A0A2H4VQ07_9EURY</name>
<dbReference type="GO" id="GO:0016301">
    <property type="term" value="F:kinase activity"/>
    <property type="evidence" value="ECO:0007669"/>
    <property type="project" value="UniProtKB-KW"/>
</dbReference>
<dbReference type="EMBL" id="JABBYL010000022">
    <property type="protein sequence ID" value="NMO09481.1"/>
    <property type="molecule type" value="Genomic_DNA"/>
</dbReference>
<reference evidence="11 12" key="1">
    <citation type="submission" date="2016-10" db="EMBL/GenBank/DDBJ databases">
        <title>Comparative genomics between deep and shallow subseafloor isolates.</title>
        <authorList>
            <person name="Ishii S."/>
            <person name="Miller J.R."/>
            <person name="Sutton G."/>
            <person name="Suzuki S."/>
            <person name="Methe B."/>
            <person name="Inagaki F."/>
            <person name="Imachi H."/>
        </authorList>
    </citation>
    <scope>NUCLEOTIDE SEQUENCE [LARGE SCALE GENOMIC DNA]</scope>
    <source>
        <strain evidence="8 11">A8p</strain>
        <strain evidence="7 12">MO-MB1</strain>
    </source>
</reference>
<evidence type="ECO:0000313" key="14">
    <source>
        <dbReference type="Proteomes" id="UP000591058"/>
    </source>
</evidence>
<evidence type="ECO:0000313" key="10">
    <source>
        <dbReference type="EMBL" id="NMO09481.1"/>
    </source>
</evidence>
<dbReference type="Proteomes" id="UP000232631">
    <property type="component" value="Chromosome"/>
</dbReference>
<keyword evidence="4 5" id="KW-0067">ATP-binding</keyword>
<dbReference type="EMBL" id="DUHE01000185">
    <property type="protein sequence ID" value="HII84524.1"/>
    <property type="molecule type" value="Genomic_DNA"/>
</dbReference>
<dbReference type="PANTHER" id="PTHR33477:SF3">
    <property type="entry name" value="P-LOOP NTPASE DOMAIN-CONTAINING PROTEIN LPA1 HOMOLOG 1"/>
    <property type="match status" value="1"/>
</dbReference>
<dbReference type="EC" id="2.7.2.16" evidence="5"/>
<dbReference type="KEGG" id="msub:BK009_05265"/>
<dbReference type="InterPro" id="IPR005144">
    <property type="entry name" value="ATP-cone_dom"/>
</dbReference>
<evidence type="ECO:0000313" key="7">
    <source>
        <dbReference type="EMBL" id="AUB55987.1"/>
    </source>
</evidence>
<dbReference type="GO" id="GO:0005524">
    <property type="term" value="F:ATP binding"/>
    <property type="evidence" value="ECO:0007669"/>
    <property type="project" value="UniProtKB-UniRule"/>
</dbReference>
<comment type="cofactor">
    <cofactor evidence="5">
        <name>a divalent metal cation</name>
        <dbReference type="ChEBI" id="CHEBI:60240"/>
    </cofactor>
</comment>
<comment type="similarity">
    <text evidence="5">Belongs to the 2-phosphoglycerate kinase family.</text>
</comment>
<evidence type="ECO:0000256" key="1">
    <source>
        <dbReference type="ARBA" id="ARBA00022679"/>
    </source>
</evidence>
<dbReference type="RefSeq" id="WP_100905962.1">
    <property type="nucleotide sequence ID" value="NZ_CP017766.1"/>
</dbReference>
<dbReference type="NCBIfam" id="NF003259">
    <property type="entry name" value="PRK04220.1"/>
    <property type="match status" value="1"/>
</dbReference>
<gene>
    <name evidence="5" type="primary">pgk2</name>
    <name evidence="7" type="ORF">BK007_08205</name>
    <name evidence="8" type="ORF">BK009_05265</name>
    <name evidence="9" type="ORF">HA271_06745</name>
    <name evidence="10" type="ORF">HG719_06510</name>
</gene>
<keyword evidence="11" id="KW-1185">Reference proteome</keyword>
<dbReference type="AlphaFoldDB" id="A0A2H4VQ07"/>
<evidence type="ECO:0000256" key="4">
    <source>
        <dbReference type="ARBA" id="ARBA00022840"/>
    </source>
</evidence>
<comment type="catalytic activity">
    <reaction evidence="5">
        <text>(2R)-2-phosphoglycerate + ATP = (2R)-2,3-bisphosphoglycerate + ADP + H(+)</text>
        <dbReference type="Rhea" id="RHEA:42408"/>
        <dbReference type="ChEBI" id="CHEBI:15378"/>
        <dbReference type="ChEBI" id="CHEBI:30616"/>
        <dbReference type="ChEBI" id="CHEBI:58248"/>
        <dbReference type="ChEBI" id="CHEBI:58289"/>
        <dbReference type="ChEBI" id="CHEBI:456216"/>
        <dbReference type="EC" id="2.7.2.16"/>
    </reaction>
</comment>
<organism evidence="8 11">
    <name type="scientific">Methanobacterium subterraneum</name>
    <dbReference type="NCBI Taxonomy" id="59277"/>
    <lineage>
        <taxon>Archaea</taxon>
        <taxon>Methanobacteriati</taxon>
        <taxon>Methanobacteriota</taxon>
        <taxon>Methanomada group</taxon>
        <taxon>Methanobacteria</taxon>
        <taxon>Methanobacteriales</taxon>
        <taxon>Methanobacteriaceae</taxon>
        <taxon>Methanobacterium</taxon>
    </lineage>
</organism>
<reference evidence="10 14" key="3">
    <citation type="submission" date="2020-04" db="EMBL/GenBank/DDBJ databases">
        <title>Draft genome of Methanobacterium subterraneum isolated from animal feces.</title>
        <authorList>
            <person name="Ouboter H.T."/>
            <person name="Berger S."/>
            <person name="Gungor E."/>
            <person name="Jetten M.S.M."/>
            <person name="Welte C.U."/>
        </authorList>
    </citation>
    <scope>NUCLEOTIDE SEQUENCE [LARGE SCALE GENOMIC DNA]</scope>
    <source>
        <strain evidence="10">HO_2020</strain>
    </source>
</reference>
<evidence type="ECO:0000313" key="9">
    <source>
        <dbReference type="EMBL" id="HII84524.1"/>
    </source>
</evidence>
<accession>A0A2H4VD27</accession>
<proteinExistence type="inferred from homology"/>
<dbReference type="Pfam" id="PF03477">
    <property type="entry name" value="ATP-cone"/>
    <property type="match status" value="1"/>
</dbReference>
<dbReference type="HAMAP" id="MF_00769">
    <property type="entry name" value="2PGK"/>
    <property type="match status" value="1"/>
</dbReference>
<evidence type="ECO:0000313" key="11">
    <source>
        <dbReference type="Proteomes" id="UP000232631"/>
    </source>
</evidence>
<dbReference type="Proteomes" id="UP000586031">
    <property type="component" value="Unassembled WGS sequence"/>
</dbReference>
<dbReference type="PANTHER" id="PTHR33477">
    <property type="entry name" value="P-LOOP NTPASE DOMAIN-CONTAINING PROTEIN LPA1 HOMOLOG 1"/>
    <property type="match status" value="1"/>
</dbReference>
<evidence type="ECO:0000256" key="5">
    <source>
        <dbReference type="HAMAP-Rule" id="MF_00769"/>
    </source>
</evidence>
<dbReference type="Proteomes" id="UP000591058">
    <property type="component" value="Unassembled WGS sequence"/>
</dbReference>
<evidence type="ECO:0000313" key="8">
    <source>
        <dbReference type="EMBL" id="AUB60140.1"/>
    </source>
</evidence>
<keyword evidence="3 5" id="KW-0418">Kinase</keyword>
<reference evidence="13" key="2">
    <citation type="journal article" date="2020" name="bioRxiv">
        <title>A rank-normalized archaeal taxonomy based on genome phylogeny resolves widespread incomplete and uneven classifications.</title>
        <authorList>
            <person name="Rinke C."/>
            <person name="Chuvochina M."/>
            <person name="Mussig A.J."/>
            <person name="Chaumeil P.-A."/>
            <person name="Waite D.W."/>
            <person name="Whitman W.B."/>
            <person name="Parks D.H."/>
            <person name="Hugenholtz P."/>
        </authorList>
    </citation>
    <scope>NUCLEOTIDE SEQUENCE [LARGE SCALE GENOMIC DNA]</scope>
</reference>
<evidence type="ECO:0000256" key="3">
    <source>
        <dbReference type="ARBA" id="ARBA00022777"/>
    </source>
</evidence>
<dbReference type="EMBL" id="CP017768">
    <property type="protein sequence ID" value="AUB60140.1"/>
    <property type="molecule type" value="Genomic_DNA"/>
</dbReference>
<dbReference type="SUPFAM" id="SSF52540">
    <property type="entry name" value="P-loop containing nucleoside triphosphate hydrolases"/>
    <property type="match status" value="1"/>
</dbReference>
<dbReference type="EMBL" id="CP017766">
    <property type="protein sequence ID" value="AUB55987.1"/>
    <property type="molecule type" value="Genomic_DNA"/>
</dbReference>
<dbReference type="Proteomes" id="UP000232806">
    <property type="component" value="Chromosome"/>
</dbReference>
<dbReference type="InterPro" id="IPR020872">
    <property type="entry name" value="2PKG"/>
</dbReference>
<comment type="pathway">
    <text evidence="5">Thermoadapter biosynthesis; cyclic 2,3-diphosphoglycerate biosynthesis; cyclic 2,3-diphosphoglycerate from 2-phospho-D-glycerate: step 1/2.</text>
</comment>
<feature type="domain" description="ATP-cone" evidence="6">
    <location>
        <begin position="1"/>
        <end position="90"/>
    </location>
</feature>